<dbReference type="VEuPathDB" id="FungiDB:CCM_03855"/>
<feature type="domain" description="Glutamine amidotransferase type-2" evidence="5">
    <location>
        <begin position="289"/>
        <end position="481"/>
    </location>
</feature>
<reference evidence="6 7" key="1">
    <citation type="journal article" date="2017" name="BMC Genomics">
        <title>Chromosome level assembly and secondary metabolite potential of the parasitic fungus Cordyceps militaris.</title>
        <authorList>
            <person name="Kramer G.J."/>
            <person name="Nodwell J.R."/>
        </authorList>
    </citation>
    <scope>NUCLEOTIDE SEQUENCE [LARGE SCALE GENOMIC DNA]</scope>
    <source>
        <strain evidence="6 7">ATCC 34164</strain>
    </source>
</reference>
<dbReference type="InterPro" id="IPR001962">
    <property type="entry name" value="Asn_synthase"/>
</dbReference>
<dbReference type="InterPro" id="IPR006328">
    <property type="entry name" value="2-HAD"/>
</dbReference>
<protein>
    <submittedName>
        <fullName evidence="6">Asparagine synthetase domain containing 1</fullName>
    </submittedName>
</protein>
<proteinExistence type="inferred from homology"/>
<organism evidence="6 7">
    <name type="scientific">Cordyceps militaris</name>
    <name type="common">Caterpillar fungus</name>
    <name type="synonym">Clavaria militaris</name>
    <dbReference type="NCBI Taxonomy" id="73501"/>
    <lineage>
        <taxon>Eukaryota</taxon>
        <taxon>Fungi</taxon>
        <taxon>Dikarya</taxon>
        <taxon>Ascomycota</taxon>
        <taxon>Pezizomycotina</taxon>
        <taxon>Sordariomycetes</taxon>
        <taxon>Hypocreomycetidae</taxon>
        <taxon>Hypocreales</taxon>
        <taxon>Cordycipitaceae</taxon>
        <taxon>Cordyceps</taxon>
    </lineage>
</organism>
<dbReference type="SUPFAM" id="SSF56235">
    <property type="entry name" value="N-terminal nucleophile aminohydrolases (Ntn hydrolases)"/>
    <property type="match status" value="1"/>
</dbReference>
<keyword evidence="3" id="KW-0061">Asparagine biosynthesis</keyword>
<dbReference type="PANTHER" id="PTHR45937">
    <property type="entry name" value="ASPARAGINE SYNTHETASE DOMAIN-CONTAINING PROTEIN 1"/>
    <property type="match status" value="1"/>
</dbReference>
<keyword evidence="4" id="KW-0315">Glutamine amidotransferase</keyword>
<dbReference type="OrthoDB" id="10252281at2759"/>
<dbReference type="VEuPathDB" id="FungiDB:A9K55_000960"/>
<dbReference type="Gene3D" id="3.40.50.620">
    <property type="entry name" value="HUPs"/>
    <property type="match status" value="1"/>
</dbReference>
<dbReference type="SUPFAM" id="SSF52402">
    <property type="entry name" value="Adenine nucleotide alpha hydrolases-like"/>
    <property type="match status" value="1"/>
</dbReference>
<dbReference type="AlphaFoldDB" id="A0A2H4STR0"/>
<dbReference type="InterPro" id="IPR017932">
    <property type="entry name" value="GATase_2_dom"/>
</dbReference>
<dbReference type="Gene3D" id="3.40.50.1000">
    <property type="entry name" value="HAD superfamily/HAD-like"/>
    <property type="match status" value="1"/>
</dbReference>
<dbReference type="PANTHER" id="PTHR45937:SF1">
    <property type="entry name" value="ASPARAGINE SYNTHETASE DOMAIN-CONTAINING PROTEIN 1"/>
    <property type="match status" value="1"/>
</dbReference>
<dbReference type="InterPro" id="IPR051857">
    <property type="entry name" value="Asn_synthetase_domain"/>
</dbReference>
<dbReference type="InterPro" id="IPR029055">
    <property type="entry name" value="Ntn_hydrolases_N"/>
</dbReference>
<sequence length="836" mass="90904">MTAERMPQTIIAFDLYGTLLSTESIAAELAKLYGEEMAKALAARARTLQLEYTWRSNSMNQYQSFSDVTRWSFRHATAELGLELEPANEERVMNAYNGLDTFPDANAGLEILSGEESVRAYVFSNGDPSMLASSMSTSPALAKATRVLPPTRVISVEPLRVYKPHPSVYENLVELAGRKGDPGSVWLVSSNPFDVCGAVAAGLKSAWVDRTGKGWLDGLANGTGNNPTIVVRGVDEAVREILQSSPKHRHVGLNTTATLPLDFLARKNFSSSTAVDETATSRLGLGEMCGIHAAISHNVTTSPSGTLEMRLHSRGPDHLGRLTIAFPDKFSPLFVSLTSTVLALRGHDTTAQPLCDQNSGSALCWNGEAWRIHDKPVTGNDGELILSKLVAASALGQDAILGTLRAIEGPFALVFVDRPNRTLYYGRDRLGRRSLLVKPDDDTFQLSSIADASTAGWLEVEADGCYSISLTAGNFSPTVEPVRHDWDSNGELISALGMFNATIPEGPQELTEGSEAVSTLQNHLLKSLKCRVQGIPVPPGANQSQARVAVLFSGGLDCSVLARLTDDLLPKDQQIDLLNVAFENPRIAAQHKDIQVDQLFELCPDRITGRQSFAELVNSCPERNWRFVAVNVPYSETSSHRTTVVGLISPHNTEMDLSIAFALYFAARGKGLGQTGVDTEPFPYATTARVLLSGLGADELFGGYSRHGIAFQRRGYEGLVEELTLDVGRLGKRNLGRDDRAMSHWAREVRFPFLDERLVKWAIETPVWQKCDFGNDLAGEGGVEPAKRILRLLARRIGLEAVALEKKRAIQFGARTAKMESGRTKGTTVIGANEAT</sequence>
<dbReference type="Gene3D" id="1.10.150.240">
    <property type="entry name" value="Putative phosphatase, domain 2"/>
    <property type="match status" value="1"/>
</dbReference>
<dbReference type="InterPro" id="IPR023214">
    <property type="entry name" value="HAD_sf"/>
</dbReference>
<dbReference type="SFLD" id="SFLDG01129">
    <property type="entry name" value="C1.5:_HAD__Beta-PGM__Phosphata"/>
    <property type="match status" value="1"/>
</dbReference>
<dbReference type="SFLD" id="SFLDS00003">
    <property type="entry name" value="Haloacid_Dehalogenase"/>
    <property type="match status" value="1"/>
</dbReference>
<accession>A0A2H4STR0</accession>
<evidence type="ECO:0000256" key="2">
    <source>
        <dbReference type="ARBA" id="ARBA00022605"/>
    </source>
</evidence>
<evidence type="ECO:0000256" key="1">
    <source>
        <dbReference type="ARBA" id="ARBA00008106"/>
    </source>
</evidence>
<dbReference type="EMBL" id="CP023327">
    <property type="protein sequence ID" value="ATY66487.1"/>
    <property type="molecule type" value="Genomic_DNA"/>
</dbReference>
<dbReference type="CDD" id="cd03766">
    <property type="entry name" value="Gn_AT_II_novel"/>
    <property type="match status" value="1"/>
</dbReference>
<dbReference type="PRINTS" id="PR00413">
    <property type="entry name" value="HADHALOGNASE"/>
</dbReference>
<keyword evidence="2" id="KW-0028">Amino-acid biosynthesis</keyword>
<dbReference type="PROSITE" id="PS51278">
    <property type="entry name" value="GATASE_TYPE_2"/>
    <property type="match status" value="1"/>
</dbReference>
<dbReference type="Gene3D" id="3.60.20.10">
    <property type="entry name" value="Glutamine Phosphoribosylpyrophosphate, subunit 1, domain 1"/>
    <property type="match status" value="1"/>
</dbReference>
<evidence type="ECO:0000313" key="6">
    <source>
        <dbReference type="EMBL" id="ATY66487.1"/>
    </source>
</evidence>
<dbReference type="InterPro" id="IPR014729">
    <property type="entry name" value="Rossmann-like_a/b/a_fold"/>
</dbReference>
<dbReference type="Proteomes" id="UP000323067">
    <property type="component" value="Chromosome ii"/>
</dbReference>
<dbReference type="Pfam" id="PF00702">
    <property type="entry name" value="Hydrolase"/>
    <property type="match status" value="1"/>
</dbReference>
<dbReference type="InterPro" id="IPR006439">
    <property type="entry name" value="HAD-SF_hydro_IA"/>
</dbReference>
<name>A0A2H4STR0_CORMI</name>
<dbReference type="NCBIfam" id="TIGR01428">
    <property type="entry name" value="HAD_type_II"/>
    <property type="match status" value="1"/>
</dbReference>
<dbReference type="CDD" id="cd01991">
    <property type="entry name" value="Asn_synthase_B_C"/>
    <property type="match status" value="1"/>
</dbReference>
<gene>
    <name evidence="6" type="ORF">A9K55_000960</name>
</gene>
<dbReference type="GO" id="GO:0006529">
    <property type="term" value="P:asparagine biosynthetic process"/>
    <property type="evidence" value="ECO:0007669"/>
    <property type="project" value="UniProtKB-KW"/>
</dbReference>
<evidence type="ECO:0000256" key="4">
    <source>
        <dbReference type="ARBA" id="ARBA00022962"/>
    </source>
</evidence>
<evidence type="ECO:0000259" key="5">
    <source>
        <dbReference type="PROSITE" id="PS51278"/>
    </source>
</evidence>
<dbReference type="NCBIfam" id="TIGR01493">
    <property type="entry name" value="HAD-SF-IA-v2"/>
    <property type="match status" value="1"/>
</dbReference>
<dbReference type="Pfam" id="PF00733">
    <property type="entry name" value="Asn_synthase"/>
    <property type="match status" value="1"/>
</dbReference>
<evidence type="ECO:0000313" key="7">
    <source>
        <dbReference type="Proteomes" id="UP000323067"/>
    </source>
</evidence>
<dbReference type="Pfam" id="PF13537">
    <property type="entry name" value="GATase_7"/>
    <property type="match status" value="1"/>
</dbReference>
<dbReference type="VEuPathDB" id="FungiDB:CCM_03854"/>
<dbReference type="GO" id="GO:0004066">
    <property type="term" value="F:asparagine synthase (glutamine-hydrolyzing) activity"/>
    <property type="evidence" value="ECO:0007669"/>
    <property type="project" value="InterPro"/>
</dbReference>
<dbReference type="InterPro" id="IPR023198">
    <property type="entry name" value="PGP-like_dom2"/>
</dbReference>
<dbReference type="SUPFAM" id="SSF56784">
    <property type="entry name" value="HAD-like"/>
    <property type="match status" value="1"/>
</dbReference>
<dbReference type="GO" id="GO:0019120">
    <property type="term" value="F:hydrolase activity, acting on acid halide bonds, in C-halide compounds"/>
    <property type="evidence" value="ECO:0007669"/>
    <property type="project" value="InterPro"/>
</dbReference>
<evidence type="ECO:0000256" key="3">
    <source>
        <dbReference type="ARBA" id="ARBA00022888"/>
    </source>
</evidence>
<dbReference type="InterPro" id="IPR036412">
    <property type="entry name" value="HAD-like_sf"/>
</dbReference>
<comment type="similarity">
    <text evidence="1">Belongs to the HAD-like hydrolase superfamily. S-2-haloalkanoic acid dehalogenase family.</text>
</comment>
<dbReference type="GO" id="GO:0016791">
    <property type="term" value="F:phosphatase activity"/>
    <property type="evidence" value="ECO:0007669"/>
    <property type="project" value="UniProtKB-ARBA"/>
</dbReference>